<feature type="region of interest" description="Disordered" evidence="1">
    <location>
        <begin position="1"/>
        <end position="40"/>
    </location>
</feature>
<dbReference type="STRING" id="40754.THII_3221"/>
<evidence type="ECO:0000256" key="1">
    <source>
        <dbReference type="SAM" id="MobiDB-lite"/>
    </source>
</evidence>
<feature type="compositionally biased region" description="Basic and acidic residues" evidence="1">
    <location>
        <begin position="284"/>
        <end position="295"/>
    </location>
</feature>
<keyword evidence="3" id="KW-1185">Reference proteome</keyword>
<dbReference type="EMBL" id="AP014633">
    <property type="protein sequence ID" value="BAP57518.1"/>
    <property type="molecule type" value="Genomic_DNA"/>
</dbReference>
<name>A0A090AGW4_9GAMM</name>
<reference evidence="2 3" key="1">
    <citation type="journal article" date="2014" name="ISME J.">
        <title>Ecophysiology of Thioploca ingrica as revealed by the complete genome sequence supplemented with proteomic evidence.</title>
        <authorList>
            <person name="Kojima H."/>
            <person name="Ogura Y."/>
            <person name="Yamamoto N."/>
            <person name="Togashi T."/>
            <person name="Mori H."/>
            <person name="Watanabe T."/>
            <person name="Nemoto F."/>
            <person name="Kurokawa K."/>
            <person name="Hayashi T."/>
            <person name="Fukui M."/>
        </authorList>
    </citation>
    <scope>NUCLEOTIDE SEQUENCE [LARGE SCALE GENOMIC DNA]</scope>
</reference>
<evidence type="ECO:0000313" key="2">
    <source>
        <dbReference type="EMBL" id="BAP57518.1"/>
    </source>
</evidence>
<dbReference type="OrthoDB" id="8480648at2"/>
<dbReference type="AlphaFoldDB" id="A0A090AGW4"/>
<feature type="region of interest" description="Disordered" evidence="1">
    <location>
        <begin position="273"/>
        <end position="295"/>
    </location>
</feature>
<protein>
    <submittedName>
        <fullName evidence="2">Uncharacterized protein</fullName>
    </submittedName>
</protein>
<gene>
    <name evidence="2" type="ORF">THII_3221</name>
</gene>
<sequence>MSERNDGNPNGDRRLTREEGRVGRDRTPTEIPKQKNQPISSLTASYKLGNPQHPLIQHDNGFLDKFSPRAPSLEDYAKLAKWKAMLEGGEAFRPDLTDALGAYRHFLEGKGKPRQFSYERYVMGDISGKTTLRNAILDIQQGAMDLWENRLKGQSLSSFQLTGSAISCGGSNPLFPYPVTENWQKAIGGHVIWLSGIVTITKNRNDLPQFDMTMTLHAEDRYNFNPGATDIATGIPDADNGIFEITGLAHQYDHFSELTRKVQWVGVKTVTNFSTSSTNQRQRQPQDNRRIRNRI</sequence>
<evidence type="ECO:0000313" key="3">
    <source>
        <dbReference type="Proteomes" id="UP000031623"/>
    </source>
</evidence>
<dbReference type="Proteomes" id="UP000031623">
    <property type="component" value="Chromosome"/>
</dbReference>
<organism evidence="2 3">
    <name type="scientific">Thioploca ingrica</name>
    <dbReference type="NCBI Taxonomy" id="40754"/>
    <lineage>
        <taxon>Bacteria</taxon>
        <taxon>Pseudomonadati</taxon>
        <taxon>Pseudomonadota</taxon>
        <taxon>Gammaproteobacteria</taxon>
        <taxon>Thiotrichales</taxon>
        <taxon>Thiotrichaceae</taxon>
        <taxon>Thioploca</taxon>
    </lineage>
</organism>
<accession>A0A090AGW4</accession>
<dbReference type="KEGG" id="tig:THII_3221"/>
<dbReference type="HOGENOM" id="CLU_072562_0_0_6"/>
<feature type="compositionally biased region" description="Basic and acidic residues" evidence="1">
    <location>
        <begin position="1"/>
        <end position="28"/>
    </location>
</feature>
<proteinExistence type="predicted"/>